<feature type="domain" description="Major facilitator superfamily (MFS) profile" evidence="7">
    <location>
        <begin position="44"/>
        <end position="425"/>
    </location>
</feature>
<dbReference type="Gene3D" id="1.20.1250.20">
    <property type="entry name" value="MFS general substrate transporter like domains"/>
    <property type="match status" value="2"/>
</dbReference>
<evidence type="ECO:0000256" key="5">
    <source>
        <dbReference type="SAM" id="MobiDB-lite"/>
    </source>
</evidence>
<evidence type="ECO:0000256" key="1">
    <source>
        <dbReference type="ARBA" id="ARBA00004651"/>
    </source>
</evidence>
<proteinExistence type="predicted"/>
<dbReference type="InterPro" id="IPR052524">
    <property type="entry name" value="MFS_Cyanate_Porter"/>
</dbReference>
<feature type="transmembrane region" description="Helical" evidence="6">
    <location>
        <begin position="86"/>
        <end position="107"/>
    </location>
</feature>
<dbReference type="InterPro" id="IPR011701">
    <property type="entry name" value="MFS"/>
</dbReference>
<dbReference type="GO" id="GO:0005886">
    <property type="term" value="C:plasma membrane"/>
    <property type="evidence" value="ECO:0007669"/>
    <property type="project" value="UniProtKB-SubCell"/>
</dbReference>
<protein>
    <submittedName>
        <fullName evidence="8">MFS transporter</fullName>
    </submittedName>
</protein>
<evidence type="ECO:0000256" key="4">
    <source>
        <dbReference type="ARBA" id="ARBA00023136"/>
    </source>
</evidence>
<feature type="transmembrane region" description="Helical" evidence="6">
    <location>
        <begin position="114"/>
        <end position="131"/>
    </location>
</feature>
<comment type="caution">
    <text evidence="8">The sequence shown here is derived from an EMBL/GenBank/DDBJ whole genome shotgun (WGS) entry which is preliminary data.</text>
</comment>
<evidence type="ECO:0000313" key="9">
    <source>
        <dbReference type="Proteomes" id="UP000674234"/>
    </source>
</evidence>
<feature type="region of interest" description="Disordered" evidence="5">
    <location>
        <begin position="425"/>
        <end position="453"/>
    </location>
</feature>
<feature type="transmembrane region" description="Helical" evidence="6">
    <location>
        <begin position="399"/>
        <end position="420"/>
    </location>
</feature>
<name>A0A941AGP7_9ACTN</name>
<evidence type="ECO:0000259" key="7">
    <source>
        <dbReference type="PROSITE" id="PS50850"/>
    </source>
</evidence>
<dbReference type="PANTHER" id="PTHR23523:SF2">
    <property type="entry name" value="2-NITROIMIDAZOLE TRANSPORTER"/>
    <property type="match status" value="1"/>
</dbReference>
<feature type="transmembrane region" description="Helical" evidence="6">
    <location>
        <begin position="281"/>
        <end position="301"/>
    </location>
</feature>
<dbReference type="AlphaFoldDB" id="A0A941AGP7"/>
<dbReference type="Proteomes" id="UP000674234">
    <property type="component" value="Unassembled WGS sequence"/>
</dbReference>
<comment type="subcellular location">
    <subcellularLocation>
        <location evidence="1">Cell membrane</location>
        <topology evidence="1">Multi-pass membrane protein</topology>
    </subcellularLocation>
</comment>
<feature type="region of interest" description="Disordered" evidence="5">
    <location>
        <begin position="1"/>
        <end position="32"/>
    </location>
</feature>
<keyword evidence="3 6" id="KW-1133">Transmembrane helix</keyword>
<dbReference type="PROSITE" id="PS50850">
    <property type="entry name" value="MFS"/>
    <property type="match status" value="1"/>
</dbReference>
<accession>A0A941AGP7</accession>
<dbReference type="InterPro" id="IPR020846">
    <property type="entry name" value="MFS_dom"/>
</dbReference>
<keyword evidence="4 6" id="KW-0472">Membrane</keyword>
<gene>
    <name evidence="8" type="ORF">JOL79_05275</name>
</gene>
<dbReference type="PANTHER" id="PTHR23523">
    <property type="match status" value="1"/>
</dbReference>
<feature type="transmembrane region" description="Helical" evidence="6">
    <location>
        <begin position="46"/>
        <end position="66"/>
    </location>
</feature>
<organism evidence="8 9">
    <name type="scientific">Microbispora oryzae</name>
    <dbReference type="NCBI Taxonomy" id="2806554"/>
    <lineage>
        <taxon>Bacteria</taxon>
        <taxon>Bacillati</taxon>
        <taxon>Actinomycetota</taxon>
        <taxon>Actinomycetes</taxon>
        <taxon>Streptosporangiales</taxon>
        <taxon>Streptosporangiaceae</taxon>
        <taxon>Microbispora</taxon>
    </lineage>
</organism>
<feature type="compositionally biased region" description="Basic and acidic residues" evidence="5">
    <location>
        <begin position="11"/>
        <end position="20"/>
    </location>
</feature>
<dbReference type="EMBL" id="JAFCNB010000002">
    <property type="protein sequence ID" value="MBP2703211.1"/>
    <property type="molecule type" value="Genomic_DNA"/>
</dbReference>
<dbReference type="SUPFAM" id="SSF103473">
    <property type="entry name" value="MFS general substrate transporter"/>
    <property type="match status" value="1"/>
</dbReference>
<feature type="transmembrane region" description="Helical" evidence="6">
    <location>
        <begin position="313"/>
        <end position="330"/>
    </location>
</feature>
<keyword evidence="2 6" id="KW-0812">Transmembrane</keyword>
<evidence type="ECO:0000313" key="8">
    <source>
        <dbReference type="EMBL" id="MBP2703211.1"/>
    </source>
</evidence>
<feature type="transmembrane region" description="Helical" evidence="6">
    <location>
        <begin position="247"/>
        <end position="269"/>
    </location>
</feature>
<evidence type="ECO:0000256" key="3">
    <source>
        <dbReference type="ARBA" id="ARBA00022989"/>
    </source>
</evidence>
<reference evidence="8" key="1">
    <citation type="submission" date="2021-02" db="EMBL/GenBank/DDBJ databases">
        <title>Draft genome sequence of Microbispora sp. RL4-1S isolated from rice leaves in Thailand.</title>
        <authorList>
            <person name="Muangham S."/>
            <person name="Duangmal K."/>
        </authorList>
    </citation>
    <scope>NUCLEOTIDE SEQUENCE</scope>
    <source>
        <strain evidence="8">RL4-1S</strain>
    </source>
</reference>
<sequence>MAPGHHRRGRRVPEEPRRGDVPAGAGGRGQVERSVSSSVVSGRARWLLLGGFVLAALNLRPALAGLSPLLPAIMEDLGLRPAQGGAITTVMVLCLGLCGPLAPALAARLGLDRTLLVGLLLLAAGIAVRSADGLVALYGGAAMAGTAIAIMNVAMPGLVKQHFPDRVGPLTAVYVSSLVCGAATASAVTVPLAAAAGWRLAAGAGAVFALAAAVLWAPQTFGARARRAGSPGRGRSYRVLLRSRTTWIVMAFMGLQSLTFYIMLAWLPTIFQSAGLSAEEAGYLLGLTNLAQIAATLTVPVHAGRARTQVPHVIVAALLTIIGYLGVLLAPTTVPWLWMIVLGVGQGASIALALLIITLRAPDPASVTALSAVAQSAGYVLAALGPLAVGLLHQRSGGWTAPLLAGLGVCVIQCVVGAVAGRPVPDPRQATGRRDTEDVPDVPDVRPTDRGAR</sequence>
<feature type="transmembrane region" description="Helical" evidence="6">
    <location>
        <begin position="369"/>
        <end position="393"/>
    </location>
</feature>
<feature type="transmembrane region" description="Helical" evidence="6">
    <location>
        <begin position="137"/>
        <end position="159"/>
    </location>
</feature>
<feature type="transmembrane region" description="Helical" evidence="6">
    <location>
        <begin position="200"/>
        <end position="217"/>
    </location>
</feature>
<feature type="transmembrane region" description="Helical" evidence="6">
    <location>
        <begin position="171"/>
        <end position="194"/>
    </location>
</feature>
<dbReference type="GO" id="GO:0022857">
    <property type="term" value="F:transmembrane transporter activity"/>
    <property type="evidence" value="ECO:0007669"/>
    <property type="project" value="InterPro"/>
</dbReference>
<dbReference type="CDD" id="cd17339">
    <property type="entry name" value="MFS_NIMT_CynX_like"/>
    <property type="match status" value="1"/>
</dbReference>
<dbReference type="InterPro" id="IPR036259">
    <property type="entry name" value="MFS_trans_sf"/>
</dbReference>
<feature type="compositionally biased region" description="Basic residues" evidence="5">
    <location>
        <begin position="1"/>
        <end position="10"/>
    </location>
</feature>
<feature type="transmembrane region" description="Helical" evidence="6">
    <location>
        <begin position="336"/>
        <end position="357"/>
    </location>
</feature>
<evidence type="ECO:0000256" key="2">
    <source>
        <dbReference type="ARBA" id="ARBA00022692"/>
    </source>
</evidence>
<keyword evidence="9" id="KW-1185">Reference proteome</keyword>
<evidence type="ECO:0000256" key="6">
    <source>
        <dbReference type="SAM" id="Phobius"/>
    </source>
</evidence>
<feature type="compositionally biased region" description="Basic and acidic residues" evidence="5">
    <location>
        <begin position="432"/>
        <end position="453"/>
    </location>
</feature>
<dbReference type="Pfam" id="PF07690">
    <property type="entry name" value="MFS_1"/>
    <property type="match status" value="1"/>
</dbReference>